<organism evidence="2 3">
    <name type="scientific">Trichinella nelsoni</name>
    <dbReference type="NCBI Taxonomy" id="6336"/>
    <lineage>
        <taxon>Eukaryota</taxon>
        <taxon>Metazoa</taxon>
        <taxon>Ecdysozoa</taxon>
        <taxon>Nematoda</taxon>
        <taxon>Enoplea</taxon>
        <taxon>Dorylaimia</taxon>
        <taxon>Trichinellida</taxon>
        <taxon>Trichinellidae</taxon>
        <taxon>Trichinella</taxon>
    </lineage>
</organism>
<keyword evidence="1" id="KW-0472">Membrane</keyword>
<name>A0A0V0RSY1_9BILA</name>
<keyword evidence="3" id="KW-1185">Reference proteome</keyword>
<evidence type="ECO:0000313" key="2">
    <source>
        <dbReference type="EMBL" id="KRX17402.1"/>
    </source>
</evidence>
<comment type="caution">
    <text evidence="2">The sequence shown here is derived from an EMBL/GenBank/DDBJ whole genome shotgun (WGS) entry which is preliminary data.</text>
</comment>
<accession>A0A0V0RSY1</accession>
<sequence>MRSREILCVLIISVAYCICVTWSYVSCLDVRDYADQSDQTSISYGPRSRGICAEDMNKLTNLKVQVTGLAGKDEFSLYYVIMLSLMSVLLLKRKTLAQLIFVSSMNDTSVELTATSKSATENC</sequence>
<protein>
    <submittedName>
        <fullName evidence="2">Uncharacterized protein</fullName>
    </submittedName>
</protein>
<evidence type="ECO:0000313" key="3">
    <source>
        <dbReference type="Proteomes" id="UP000054630"/>
    </source>
</evidence>
<keyword evidence="1" id="KW-1133">Transmembrane helix</keyword>
<feature type="transmembrane region" description="Helical" evidence="1">
    <location>
        <begin position="7"/>
        <end position="25"/>
    </location>
</feature>
<keyword evidence="1" id="KW-0812">Transmembrane</keyword>
<dbReference type="Proteomes" id="UP000054630">
    <property type="component" value="Unassembled WGS sequence"/>
</dbReference>
<gene>
    <name evidence="2" type="ORF">T07_3095</name>
</gene>
<dbReference type="EMBL" id="JYDL01000088">
    <property type="protein sequence ID" value="KRX17402.1"/>
    <property type="molecule type" value="Genomic_DNA"/>
</dbReference>
<reference evidence="2 3" key="1">
    <citation type="submission" date="2015-01" db="EMBL/GenBank/DDBJ databases">
        <title>Evolution of Trichinella species and genotypes.</title>
        <authorList>
            <person name="Korhonen P.K."/>
            <person name="Edoardo P."/>
            <person name="Giuseppe L.R."/>
            <person name="Gasser R.B."/>
        </authorList>
    </citation>
    <scope>NUCLEOTIDE SEQUENCE [LARGE SCALE GENOMIC DNA]</scope>
    <source>
        <strain evidence="2">ISS37</strain>
    </source>
</reference>
<feature type="transmembrane region" description="Helical" evidence="1">
    <location>
        <begin position="75"/>
        <end position="91"/>
    </location>
</feature>
<dbReference type="AlphaFoldDB" id="A0A0V0RSY1"/>
<proteinExistence type="predicted"/>
<dbReference type="OrthoDB" id="10471585at2759"/>
<evidence type="ECO:0000256" key="1">
    <source>
        <dbReference type="SAM" id="Phobius"/>
    </source>
</evidence>